<evidence type="ECO:0000313" key="2">
    <source>
        <dbReference type="Proteomes" id="UP001206821"/>
    </source>
</evidence>
<reference evidence="1 2" key="1">
    <citation type="submission" date="2022-07" db="EMBL/GenBank/DDBJ databases">
        <title>Genomic and pangenome structural analysis of the polyextremophile Exiguobacterium.</title>
        <authorList>
            <person name="Shen L."/>
        </authorList>
    </citation>
    <scope>NUCLEOTIDE SEQUENCE [LARGE SCALE GENOMIC DNA]</scope>
    <source>
        <strain evidence="1 2">12_1</strain>
    </source>
</reference>
<gene>
    <name evidence="1" type="ORF">NQG31_08965</name>
</gene>
<accession>A0ABT2L1F0</accession>
<dbReference type="Proteomes" id="UP001206821">
    <property type="component" value="Unassembled WGS sequence"/>
</dbReference>
<proteinExistence type="predicted"/>
<sequence>MFDKNIKISGVHSYYVEELKNQNFFNRYIDVYVHAPLIGFQYGRSSSHDKTSEYANKDINIFLEQVMSEANNLEFIFRLIMLLDDSENMPIEERITRAFRDDALSYGDDDTLNDVGKRHENNMDLFNSYVLGGIEILYEKIIVQGATELDYIKNSFDFMKEYHLSMNPKSADELLKDL</sequence>
<dbReference type="RefSeq" id="WP_034816421.1">
    <property type="nucleotide sequence ID" value="NZ_JANIEK010000032.1"/>
</dbReference>
<keyword evidence="2" id="KW-1185">Reference proteome</keyword>
<evidence type="ECO:0000313" key="1">
    <source>
        <dbReference type="EMBL" id="MCT4795675.1"/>
    </source>
</evidence>
<protein>
    <submittedName>
        <fullName evidence="1">Uncharacterized protein</fullName>
    </submittedName>
</protein>
<organism evidence="1 2">
    <name type="scientific">Exiguobacterium alkaliphilum</name>
    <dbReference type="NCBI Taxonomy" id="1428684"/>
    <lineage>
        <taxon>Bacteria</taxon>
        <taxon>Bacillati</taxon>
        <taxon>Bacillota</taxon>
        <taxon>Bacilli</taxon>
        <taxon>Bacillales</taxon>
        <taxon>Bacillales Family XII. Incertae Sedis</taxon>
        <taxon>Exiguobacterium</taxon>
    </lineage>
</organism>
<comment type="caution">
    <text evidence="1">The sequence shown here is derived from an EMBL/GenBank/DDBJ whole genome shotgun (WGS) entry which is preliminary data.</text>
</comment>
<dbReference type="EMBL" id="JANIEK010000032">
    <property type="protein sequence ID" value="MCT4795675.1"/>
    <property type="molecule type" value="Genomic_DNA"/>
</dbReference>
<name>A0ABT2L1F0_9BACL</name>